<dbReference type="Proteomes" id="UP000798808">
    <property type="component" value="Unassembled WGS sequence"/>
</dbReference>
<evidence type="ECO:0000313" key="3">
    <source>
        <dbReference type="EMBL" id="MTI24484.1"/>
    </source>
</evidence>
<gene>
    <name evidence="3" type="ORF">E1163_05945</name>
</gene>
<feature type="chain" id="PRO_5045853340" description="Outer membrane protein beta-barrel domain-containing protein" evidence="2">
    <location>
        <begin position="22"/>
        <end position="554"/>
    </location>
</feature>
<organism evidence="3 4">
    <name type="scientific">Fulvivirga kasyanovii</name>
    <dbReference type="NCBI Taxonomy" id="396812"/>
    <lineage>
        <taxon>Bacteria</taxon>
        <taxon>Pseudomonadati</taxon>
        <taxon>Bacteroidota</taxon>
        <taxon>Cytophagia</taxon>
        <taxon>Cytophagales</taxon>
        <taxon>Fulvivirgaceae</taxon>
        <taxon>Fulvivirga</taxon>
    </lineage>
</organism>
<sequence>MNIQKTFILLFCFTLSIWGYAQETAQDSRSRSSSTLDTLEVTGTVDSLQAQTSTVDSVQQKVLSKLDSLQSPEVKIDAVDSTRQATQAKIDSLKALDLPHEKYTQKLDSLNQLPANTVNKAVDKAEEAVQKKVEQVKDKISGKAAEKGLEGVEDKIPNEKLPGVDGADVTGVPDADIDTGEIVPDDLNKEFGLGTDSNLDVGETVGLEGSTAQVDELTNAPADKINELKKAGNIDQVSEQVNKIGEAGEQVSGVTEDIQKAREGDTEGVEKRIEEQAISIDELKELQRQSAEMEKLKKEHEAYKAQLQEQPHEVTQYSDPEFVKQRLMEKSKNVAGTDILKQYQSKVQAAQLELSSLKKPEFKTDSLKGLKVRTPNPLHDKPLRERMRPGFLMEINRKDNHSSIDLAPLMAYRMNDKFKVYGSYIYRFSFDTEENAFAFNDPTYGPRLLATYTFYKGFFVKGAWEQVRTNVPRSFNSPEFTREWVRGAFVGIGREYAFARKVLGNIQVMYNFMHSEDSPYPKKFNIRFGFEFDLKKGKKQKLVVPKGTAIQKKL</sequence>
<evidence type="ECO:0000256" key="2">
    <source>
        <dbReference type="SAM" id="SignalP"/>
    </source>
</evidence>
<dbReference type="InterPro" id="IPR010916">
    <property type="entry name" value="TonB_box_CS"/>
</dbReference>
<feature type="coiled-coil region" evidence="1">
    <location>
        <begin position="279"/>
        <end position="313"/>
    </location>
</feature>
<feature type="signal peptide" evidence="2">
    <location>
        <begin position="1"/>
        <end position="21"/>
    </location>
</feature>
<dbReference type="RefSeq" id="WP_155170516.1">
    <property type="nucleotide sequence ID" value="NZ_BAAAFL010000053.1"/>
</dbReference>
<evidence type="ECO:0008006" key="5">
    <source>
        <dbReference type="Google" id="ProtNLM"/>
    </source>
</evidence>
<comment type="caution">
    <text evidence="3">The sequence shown here is derived from an EMBL/GenBank/DDBJ whole genome shotgun (WGS) entry which is preliminary data.</text>
</comment>
<dbReference type="PROSITE" id="PS00430">
    <property type="entry name" value="TONB_DEPENDENT_REC_1"/>
    <property type="match status" value="1"/>
</dbReference>
<evidence type="ECO:0000313" key="4">
    <source>
        <dbReference type="Proteomes" id="UP000798808"/>
    </source>
</evidence>
<keyword evidence="2" id="KW-0732">Signal</keyword>
<proteinExistence type="predicted"/>
<dbReference type="SUPFAM" id="SSF56925">
    <property type="entry name" value="OMPA-like"/>
    <property type="match status" value="1"/>
</dbReference>
<reference evidence="3 4" key="1">
    <citation type="submission" date="2019-02" db="EMBL/GenBank/DDBJ databases">
        <authorList>
            <person name="Goldberg S.R."/>
            <person name="Haltli B.A."/>
            <person name="Correa H."/>
            <person name="Russell K.G."/>
        </authorList>
    </citation>
    <scope>NUCLEOTIDE SEQUENCE [LARGE SCALE GENOMIC DNA]</scope>
    <source>
        <strain evidence="3 4">JCM 16186</strain>
    </source>
</reference>
<keyword evidence="4" id="KW-1185">Reference proteome</keyword>
<accession>A0ABW9RMB0</accession>
<evidence type="ECO:0000256" key="1">
    <source>
        <dbReference type="SAM" id="Coils"/>
    </source>
</evidence>
<name>A0ABW9RMB0_9BACT</name>
<dbReference type="InterPro" id="IPR011250">
    <property type="entry name" value="OMP/PagP_B-barrel"/>
</dbReference>
<protein>
    <recommendedName>
        <fullName evidence="5">Outer membrane protein beta-barrel domain-containing protein</fullName>
    </recommendedName>
</protein>
<dbReference type="EMBL" id="SMLW01000421">
    <property type="protein sequence ID" value="MTI24484.1"/>
    <property type="molecule type" value="Genomic_DNA"/>
</dbReference>
<keyword evidence="1" id="KW-0175">Coiled coil</keyword>